<gene>
    <name evidence="1" type="ORF">IQ227_25500</name>
</gene>
<dbReference type="Proteomes" id="UP000606776">
    <property type="component" value="Unassembled WGS sequence"/>
</dbReference>
<reference evidence="1 2" key="1">
    <citation type="submission" date="2020-10" db="EMBL/GenBank/DDBJ databases">
        <authorList>
            <person name="Castelo-Branco R."/>
            <person name="Eusebio N."/>
            <person name="Adriana R."/>
            <person name="Vieira A."/>
            <person name="Brugerolle De Fraissinette N."/>
            <person name="Rezende De Castro R."/>
            <person name="Schneider M.P."/>
            <person name="Vasconcelos V."/>
            <person name="Leao P.N."/>
        </authorList>
    </citation>
    <scope>NUCLEOTIDE SEQUENCE [LARGE SCALE GENOMIC DNA]</scope>
    <source>
        <strain evidence="1 2">LEGE 00250</strain>
    </source>
</reference>
<comment type="caution">
    <text evidence="1">The sequence shown here is derived from an EMBL/GenBank/DDBJ whole genome shotgun (WGS) entry which is preliminary data.</text>
</comment>
<organism evidence="1 2">
    <name type="scientific">Sphaerospermopsis aphanizomenoides LEGE 00250</name>
    <dbReference type="NCBI Taxonomy" id="2777972"/>
    <lineage>
        <taxon>Bacteria</taxon>
        <taxon>Bacillati</taxon>
        <taxon>Cyanobacteriota</taxon>
        <taxon>Cyanophyceae</taxon>
        <taxon>Nostocales</taxon>
        <taxon>Aphanizomenonaceae</taxon>
        <taxon>Sphaerospermopsis</taxon>
        <taxon>Sphaerospermopsis aphanizomenoides</taxon>
    </lineage>
</organism>
<accession>A0ABR9VLA2</accession>
<name>A0ABR9VLA2_9CYAN</name>
<protein>
    <submittedName>
        <fullName evidence="1">Uncharacterized protein</fullName>
    </submittedName>
</protein>
<keyword evidence="2" id="KW-1185">Reference proteome</keyword>
<sequence>MITFGDVWMCDRCFANVEKCDPCFGDVEKVRSLFGMCECALAKLTEGIAFWGLEGAIAVLGMWRECDRRNRLL</sequence>
<dbReference type="RefSeq" id="WP_193944414.1">
    <property type="nucleotide sequence ID" value="NZ_JADEWB010000312.1"/>
</dbReference>
<evidence type="ECO:0000313" key="2">
    <source>
        <dbReference type="Proteomes" id="UP000606776"/>
    </source>
</evidence>
<proteinExistence type="predicted"/>
<evidence type="ECO:0000313" key="1">
    <source>
        <dbReference type="EMBL" id="MBE9239271.1"/>
    </source>
</evidence>
<dbReference type="EMBL" id="JADEWB010000312">
    <property type="protein sequence ID" value="MBE9239271.1"/>
    <property type="molecule type" value="Genomic_DNA"/>
</dbReference>